<comment type="similarity">
    <text evidence="1">Belongs to the NifU family.</text>
</comment>
<protein>
    <submittedName>
        <fullName evidence="4">NifU family protein</fullName>
    </submittedName>
</protein>
<dbReference type="Proteomes" id="UP001524435">
    <property type="component" value="Unassembled WGS sequence"/>
</dbReference>
<dbReference type="InterPro" id="IPR034904">
    <property type="entry name" value="FSCA_dom_sf"/>
</dbReference>
<proteinExistence type="inferred from homology"/>
<evidence type="ECO:0000256" key="1">
    <source>
        <dbReference type="ARBA" id="ARBA00006420"/>
    </source>
</evidence>
<dbReference type="PANTHER" id="PTHR11178">
    <property type="entry name" value="IRON-SULFUR CLUSTER SCAFFOLD PROTEIN NFU-RELATED"/>
    <property type="match status" value="1"/>
</dbReference>
<sequence length="76" mass="8330">MEETVIRVLRTLNKIRPFIQRDGGDVEFVKLEDGIVYVNLTGACAGCPSRSITLQDSVASLLLEEVPGIVDVRLAE</sequence>
<organism evidence="4 5">
    <name type="scientific">Massilicoli timonensis</name>
    <dbReference type="NCBI Taxonomy" id="2015901"/>
    <lineage>
        <taxon>Bacteria</taxon>
        <taxon>Bacillati</taxon>
        <taxon>Bacillota</taxon>
        <taxon>Erysipelotrichia</taxon>
        <taxon>Erysipelotrichales</taxon>
        <taxon>Erysipelotrichaceae</taxon>
        <taxon>Massilicoli</taxon>
    </lineage>
</organism>
<evidence type="ECO:0000256" key="2">
    <source>
        <dbReference type="ARBA" id="ARBA00049958"/>
    </source>
</evidence>
<evidence type="ECO:0000259" key="3">
    <source>
        <dbReference type="Pfam" id="PF01106"/>
    </source>
</evidence>
<dbReference type="SUPFAM" id="SSF117916">
    <property type="entry name" value="Fe-S cluster assembly (FSCA) domain-like"/>
    <property type="match status" value="1"/>
</dbReference>
<accession>A0ABT1SMQ6</accession>
<dbReference type="RefSeq" id="WP_102265977.1">
    <property type="nucleotide sequence ID" value="NZ_CALVCM010000012.1"/>
</dbReference>
<dbReference type="Pfam" id="PF01106">
    <property type="entry name" value="NifU"/>
    <property type="match status" value="1"/>
</dbReference>
<comment type="function">
    <text evidence="2">May be involved in the formation or repair of [Fe-S] clusters present in iron-sulfur proteins.</text>
</comment>
<feature type="domain" description="NIF system FeS cluster assembly NifU C-terminal" evidence="3">
    <location>
        <begin position="10"/>
        <end position="72"/>
    </location>
</feature>
<dbReference type="Gene3D" id="3.30.300.130">
    <property type="entry name" value="Fe-S cluster assembly (FSCA)"/>
    <property type="match status" value="1"/>
</dbReference>
<keyword evidence="5" id="KW-1185">Reference proteome</keyword>
<name>A0ABT1SMQ6_9FIRM</name>
<gene>
    <name evidence="4" type="ORF">NE663_09235</name>
</gene>
<dbReference type="InterPro" id="IPR001075">
    <property type="entry name" value="NIF_FeS_clus_asmbl_NifU_C"/>
</dbReference>
<evidence type="ECO:0000313" key="4">
    <source>
        <dbReference type="EMBL" id="MCQ5122437.1"/>
    </source>
</evidence>
<evidence type="ECO:0000313" key="5">
    <source>
        <dbReference type="Proteomes" id="UP001524435"/>
    </source>
</evidence>
<dbReference type="EMBL" id="JANGCH010000015">
    <property type="protein sequence ID" value="MCQ5122437.1"/>
    <property type="molecule type" value="Genomic_DNA"/>
</dbReference>
<dbReference type="PANTHER" id="PTHR11178:SF1">
    <property type="entry name" value="NFU1 IRON-SULFUR CLUSTER SCAFFOLD HOMOLOG, MITOCHONDRIAL"/>
    <property type="match status" value="1"/>
</dbReference>
<comment type="caution">
    <text evidence="4">The sequence shown here is derived from an EMBL/GenBank/DDBJ whole genome shotgun (WGS) entry which is preliminary data.</text>
</comment>
<reference evidence="4 5" key="1">
    <citation type="submission" date="2022-06" db="EMBL/GenBank/DDBJ databases">
        <title>Isolation of gut microbiota from human fecal samples.</title>
        <authorList>
            <person name="Pamer E.G."/>
            <person name="Barat B."/>
            <person name="Waligurski E."/>
            <person name="Medina S."/>
            <person name="Paddock L."/>
            <person name="Mostad J."/>
        </authorList>
    </citation>
    <scope>NUCLEOTIDE SEQUENCE [LARGE SCALE GENOMIC DNA]</scope>
    <source>
        <strain evidence="4 5">DFI.6.1</strain>
    </source>
</reference>